<dbReference type="EMBL" id="MU157838">
    <property type="protein sequence ID" value="KAF9530673.1"/>
    <property type="molecule type" value="Genomic_DNA"/>
</dbReference>
<comment type="caution">
    <text evidence="2">The sequence shown here is derived from an EMBL/GenBank/DDBJ whole genome shotgun (WGS) entry which is preliminary data.</text>
</comment>
<evidence type="ECO:0000313" key="3">
    <source>
        <dbReference type="Proteomes" id="UP000807306"/>
    </source>
</evidence>
<proteinExistence type="predicted"/>
<evidence type="ECO:0000256" key="1">
    <source>
        <dbReference type="SAM" id="MobiDB-lite"/>
    </source>
</evidence>
<feature type="compositionally biased region" description="Low complexity" evidence="1">
    <location>
        <begin position="563"/>
        <end position="572"/>
    </location>
</feature>
<dbReference type="Proteomes" id="UP000807306">
    <property type="component" value="Unassembled WGS sequence"/>
</dbReference>
<evidence type="ECO:0000313" key="2">
    <source>
        <dbReference type="EMBL" id="KAF9530673.1"/>
    </source>
</evidence>
<feature type="region of interest" description="Disordered" evidence="1">
    <location>
        <begin position="1"/>
        <end position="111"/>
    </location>
</feature>
<feature type="compositionally biased region" description="Basic and acidic residues" evidence="1">
    <location>
        <begin position="1"/>
        <end position="22"/>
    </location>
</feature>
<name>A0A9P6JS89_9AGAR</name>
<accession>A0A9P6JS89</accession>
<organism evidence="2 3">
    <name type="scientific">Crepidotus variabilis</name>
    <dbReference type="NCBI Taxonomy" id="179855"/>
    <lineage>
        <taxon>Eukaryota</taxon>
        <taxon>Fungi</taxon>
        <taxon>Dikarya</taxon>
        <taxon>Basidiomycota</taxon>
        <taxon>Agaricomycotina</taxon>
        <taxon>Agaricomycetes</taxon>
        <taxon>Agaricomycetidae</taxon>
        <taxon>Agaricales</taxon>
        <taxon>Agaricineae</taxon>
        <taxon>Crepidotaceae</taxon>
        <taxon>Crepidotus</taxon>
    </lineage>
</organism>
<sequence>MLASVERGRDTEKGKTREDYSRSDSQATRSSSSGFASDSASESAHTSSSSLSSHSGSGSGSIQSPDSVPVSSSGLSSDYGSRSASSFGTSSVYPSSGQSSRASKRPRLDTDSDWDSSGFFNSRSGSSSNSTSHSSLGLESDLRKADMKLKAIIRPPTSRPRIPVEIIDSILFLLAPKHLYPVMLANTVLYPIARRRFYHTVTIDAPVACIKFLQQIVLSARAGRKHNVLPGLIRSLDLNVSLTSGRKPKPGSSSSQSPPSFTRSFYILLSNALRLMTSLSSLSIDLPKTHSPTWIFEGCSFKLKQLTTSMHCHRPLAEFLETQEEIEELTLRGFQSESGWMFWTLLSGAAGGGVPPPAAAAIGVGAGTTSPPSSDILTFTLSQESLPRLRSFNAIHAGPSTIHTVLSDRPVQVASIPLFPGLSLPALEALSTASKPLKRLSVISFDPGAPAFLFEELGKRFGEELEALHLVMLMTDYDVQMLEGVGERVLGYFRCLKYITFMAAAPADESNPVDESRIAKQWHRACPTLRTIILPKGKVWFQGDPDVEGAIPKSKGKAKAEGESSSSGSDVDTGGEGDDKTDSGGEGMWIGI</sequence>
<feature type="compositionally biased region" description="Polar residues" evidence="1">
    <location>
        <begin position="92"/>
        <end position="101"/>
    </location>
</feature>
<dbReference type="OrthoDB" id="3178870at2759"/>
<protein>
    <submittedName>
        <fullName evidence="2">Uncharacterized protein</fullName>
    </submittedName>
</protein>
<keyword evidence="3" id="KW-1185">Reference proteome</keyword>
<feature type="region of interest" description="Disordered" evidence="1">
    <location>
        <begin position="549"/>
        <end position="592"/>
    </location>
</feature>
<feature type="compositionally biased region" description="Low complexity" evidence="1">
    <location>
        <begin position="23"/>
        <end position="91"/>
    </location>
</feature>
<dbReference type="AlphaFoldDB" id="A0A9P6JS89"/>
<reference evidence="2" key="1">
    <citation type="submission" date="2020-11" db="EMBL/GenBank/DDBJ databases">
        <authorList>
            <consortium name="DOE Joint Genome Institute"/>
            <person name="Ahrendt S."/>
            <person name="Riley R."/>
            <person name="Andreopoulos W."/>
            <person name="Labutti K."/>
            <person name="Pangilinan J."/>
            <person name="Ruiz-Duenas F.J."/>
            <person name="Barrasa J.M."/>
            <person name="Sanchez-Garcia M."/>
            <person name="Camarero S."/>
            <person name="Miyauchi S."/>
            <person name="Serrano A."/>
            <person name="Linde D."/>
            <person name="Babiker R."/>
            <person name="Drula E."/>
            <person name="Ayuso-Fernandez I."/>
            <person name="Pacheco R."/>
            <person name="Padilla G."/>
            <person name="Ferreira P."/>
            <person name="Barriuso J."/>
            <person name="Kellner H."/>
            <person name="Castanera R."/>
            <person name="Alfaro M."/>
            <person name="Ramirez L."/>
            <person name="Pisabarro A.G."/>
            <person name="Kuo A."/>
            <person name="Tritt A."/>
            <person name="Lipzen A."/>
            <person name="He G."/>
            <person name="Yan M."/>
            <person name="Ng V."/>
            <person name="Cullen D."/>
            <person name="Martin F."/>
            <person name="Rosso M.-N."/>
            <person name="Henrissat B."/>
            <person name="Hibbett D."/>
            <person name="Martinez A.T."/>
            <person name="Grigoriev I.V."/>
        </authorList>
    </citation>
    <scope>NUCLEOTIDE SEQUENCE</scope>
    <source>
        <strain evidence="2">CBS 506.95</strain>
    </source>
</reference>
<gene>
    <name evidence="2" type="ORF">CPB83DRAFT_850088</name>
</gene>